<dbReference type="PANTHER" id="PTHR33133">
    <property type="entry name" value="OS08G0107100 PROTEIN-RELATED"/>
    <property type="match status" value="1"/>
</dbReference>
<accession>A0A7J7CYQ7</accession>
<feature type="transmembrane region" description="Helical" evidence="2">
    <location>
        <begin position="145"/>
        <end position="166"/>
    </location>
</feature>
<dbReference type="PANTHER" id="PTHR33133:SF27">
    <property type="entry name" value="G-PROTEIN COUPLED RECEPTORS FAMILY 1 PROFILE DOMAIN-CONTAINING PROTEIN"/>
    <property type="match status" value="1"/>
</dbReference>
<dbReference type="Proteomes" id="UP000593562">
    <property type="component" value="Unassembled WGS sequence"/>
</dbReference>
<dbReference type="EMBL" id="JAAARO010000012">
    <property type="protein sequence ID" value="KAF5739190.1"/>
    <property type="molecule type" value="Genomic_DNA"/>
</dbReference>
<dbReference type="InParanoid" id="A0A7J7CYQ7"/>
<evidence type="ECO:0000313" key="4">
    <source>
        <dbReference type="Proteomes" id="UP000593562"/>
    </source>
</evidence>
<comment type="caution">
    <text evidence="3">The sequence shown here is derived from an EMBL/GenBank/DDBJ whole genome shotgun (WGS) entry which is preliminary data.</text>
</comment>
<feature type="transmembrane region" description="Helical" evidence="2">
    <location>
        <begin position="261"/>
        <end position="286"/>
    </location>
</feature>
<proteinExistence type="predicted"/>
<keyword evidence="2" id="KW-0812">Transmembrane</keyword>
<organism evidence="3 4">
    <name type="scientific">Tripterygium wilfordii</name>
    <name type="common">Thunder God vine</name>
    <dbReference type="NCBI Taxonomy" id="458696"/>
    <lineage>
        <taxon>Eukaryota</taxon>
        <taxon>Viridiplantae</taxon>
        <taxon>Streptophyta</taxon>
        <taxon>Embryophyta</taxon>
        <taxon>Tracheophyta</taxon>
        <taxon>Spermatophyta</taxon>
        <taxon>Magnoliopsida</taxon>
        <taxon>eudicotyledons</taxon>
        <taxon>Gunneridae</taxon>
        <taxon>Pentapetalae</taxon>
        <taxon>rosids</taxon>
        <taxon>fabids</taxon>
        <taxon>Celastrales</taxon>
        <taxon>Celastraceae</taxon>
        <taxon>Tripterygium</taxon>
    </lineage>
</organism>
<feature type="transmembrane region" description="Helical" evidence="2">
    <location>
        <begin position="45"/>
        <end position="67"/>
    </location>
</feature>
<evidence type="ECO:0000256" key="1">
    <source>
        <dbReference type="SAM" id="MobiDB-lite"/>
    </source>
</evidence>
<gene>
    <name evidence="3" type="ORF">HS088_TW12G00391</name>
</gene>
<name>A0A7J7CYQ7_TRIWF</name>
<feature type="transmembrane region" description="Helical" evidence="2">
    <location>
        <begin position="225"/>
        <end position="249"/>
    </location>
</feature>
<evidence type="ECO:0000256" key="2">
    <source>
        <dbReference type="SAM" id="Phobius"/>
    </source>
</evidence>
<evidence type="ECO:0000313" key="3">
    <source>
        <dbReference type="EMBL" id="KAF5739190.1"/>
    </source>
</evidence>
<reference evidence="3 4" key="1">
    <citation type="journal article" date="2020" name="Nat. Commun.">
        <title>Genome of Tripterygium wilfordii and identification of cytochrome P450 involved in triptolide biosynthesis.</title>
        <authorList>
            <person name="Tu L."/>
            <person name="Su P."/>
            <person name="Zhang Z."/>
            <person name="Gao L."/>
            <person name="Wang J."/>
            <person name="Hu T."/>
            <person name="Zhou J."/>
            <person name="Zhang Y."/>
            <person name="Zhao Y."/>
            <person name="Liu Y."/>
            <person name="Song Y."/>
            <person name="Tong Y."/>
            <person name="Lu Y."/>
            <person name="Yang J."/>
            <person name="Xu C."/>
            <person name="Jia M."/>
            <person name="Peters R.J."/>
            <person name="Huang L."/>
            <person name="Gao W."/>
        </authorList>
    </citation>
    <scope>NUCLEOTIDE SEQUENCE [LARGE SCALE GENOMIC DNA]</scope>
    <source>
        <strain evidence="4">cv. XIE 37</strain>
        <tissue evidence="3">Leaf</tissue>
    </source>
</reference>
<keyword evidence="2" id="KW-0472">Membrane</keyword>
<protein>
    <recommendedName>
        <fullName evidence="5">Transmembrane protein</fullName>
    </recommendedName>
</protein>
<dbReference type="AlphaFoldDB" id="A0A7J7CYQ7"/>
<feature type="transmembrane region" description="Helical" evidence="2">
    <location>
        <begin position="172"/>
        <end position="204"/>
    </location>
</feature>
<feature type="compositionally biased region" description="Polar residues" evidence="1">
    <location>
        <begin position="9"/>
        <end position="21"/>
    </location>
</feature>
<keyword evidence="2" id="KW-1133">Transmembrane helix</keyword>
<feature type="transmembrane region" description="Helical" evidence="2">
    <location>
        <begin position="87"/>
        <end position="116"/>
    </location>
</feature>
<evidence type="ECO:0008006" key="5">
    <source>
        <dbReference type="Google" id="ProtNLM"/>
    </source>
</evidence>
<keyword evidence="4" id="KW-1185">Reference proteome</keyword>
<sequence>MGKEELQNLDPTTPSMASSSVPLNPLSVGGILREAIKTQARDKKLILHVMLLILSPLSLIVLLHSIFARPLIEMIEDGGADHQRDLITSLIVLEIVFFVAFYIVTFFGVVITIHVYNPTYNGRSTSSSSPKDLITWFYFSWRGPFITYLYVTFIVAISVVVIVVSIKLVNVIIASLVVGILASMGFVYLASILMLAVVVSVIEGGDCKGEEALKRAWKMMRGREILGFEVMLILVLLFVPIFVVFIVAATDDDMGLVTQSFCGIVAAIPFCLAEVYLLLVMIVFYFECKKNHGQRLELEAEDGFGLLSSSQTSDDLDP</sequence>
<feature type="region of interest" description="Disordered" evidence="1">
    <location>
        <begin position="1"/>
        <end position="21"/>
    </location>
</feature>